<evidence type="ECO:0000256" key="2">
    <source>
        <dbReference type="ARBA" id="ARBA00022487"/>
    </source>
</evidence>
<dbReference type="InterPro" id="IPR019819">
    <property type="entry name" value="Carboxylesterase_B_CS"/>
</dbReference>
<dbReference type="AlphaFoldDB" id="A0AAJ7P9W7"/>
<evidence type="ECO:0000256" key="1">
    <source>
        <dbReference type="ARBA" id="ARBA00005964"/>
    </source>
</evidence>
<dbReference type="RefSeq" id="XP_018494461.2">
    <property type="nucleotide sequence ID" value="XM_018638945.2"/>
</dbReference>
<keyword evidence="7" id="KW-1185">Reference proteome</keyword>
<keyword evidence="3 5" id="KW-0378">Hydrolase</keyword>
<dbReference type="Pfam" id="PF00135">
    <property type="entry name" value="COesterase"/>
    <property type="match status" value="1"/>
</dbReference>
<dbReference type="GeneID" id="100897971"/>
<dbReference type="GO" id="GO:0003990">
    <property type="term" value="F:acetylcholinesterase activity"/>
    <property type="evidence" value="ECO:0007669"/>
    <property type="project" value="TreeGrafter"/>
</dbReference>
<name>A0AAJ7P9W7_9ACAR</name>
<keyword evidence="4" id="KW-0325">Glycoprotein</keyword>
<feature type="domain" description="Carboxylesterase type B" evidence="6">
    <location>
        <begin position="7"/>
        <end position="437"/>
    </location>
</feature>
<dbReference type="InterPro" id="IPR019826">
    <property type="entry name" value="Carboxylesterase_B_AS"/>
</dbReference>
<reference evidence="8" key="1">
    <citation type="submission" date="2025-08" db="UniProtKB">
        <authorList>
            <consortium name="RefSeq"/>
        </authorList>
    </citation>
    <scope>IDENTIFICATION</scope>
</reference>
<dbReference type="InterPro" id="IPR029058">
    <property type="entry name" value="AB_hydrolase_fold"/>
</dbReference>
<dbReference type="GO" id="GO:0005886">
    <property type="term" value="C:plasma membrane"/>
    <property type="evidence" value="ECO:0007669"/>
    <property type="project" value="TreeGrafter"/>
</dbReference>
<dbReference type="GO" id="GO:0005615">
    <property type="term" value="C:extracellular space"/>
    <property type="evidence" value="ECO:0007669"/>
    <property type="project" value="TreeGrafter"/>
</dbReference>
<evidence type="ECO:0000259" key="6">
    <source>
        <dbReference type="Pfam" id="PF00135"/>
    </source>
</evidence>
<proteinExistence type="inferred from homology"/>
<dbReference type="PROSITE" id="PS00941">
    <property type="entry name" value="CARBOXYLESTERASE_B_2"/>
    <property type="match status" value="1"/>
</dbReference>
<evidence type="ECO:0000313" key="7">
    <source>
        <dbReference type="Proteomes" id="UP000694867"/>
    </source>
</evidence>
<dbReference type="PANTHER" id="PTHR43918:SF4">
    <property type="entry name" value="CARBOXYLIC ESTER HYDROLASE"/>
    <property type="match status" value="1"/>
</dbReference>
<dbReference type="SUPFAM" id="SSF53474">
    <property type="entry name" value="alpha/beta-Hydrolases"/>
    <property type="match status" value="1"/>
</dbReference>
<dbReference type="EC" id="3.1.1.-" evidence="5"/>
<keyword evidence="2" id="KW-0719">Serine esterase</keyword>
<dbReference type="InterPro" id="IPR050654">
    <property type="entry name" value="AChE-related_enzymes"/>
</dbReference>
<dbReference type="GO" id="GO:0019695">
    <property type="term" value="P:choline metabolic process"/>
    <property type="evidence" value="ECO:0007669"/>
    <property type="project" value="TreeGrafter"/>
</dbReference>
<evidence type="ECO:0000313" key="8">
    <source>
        <dbReference type="RefSeq" id="XP_018494461.2"/>
    </source>
</evidence>
<evidence type="ECO:0000256" key="4">
    <source>
        <dbReference type="ARBA" id="ARBA00023180"/>
    </source>
</evidence>
<dbReference type="KEGG" id="goe:100897971"/>
<dbReference type="Proteomes" id="UP000694867">
    <property type="component" value="Unplaced"/>
</dbReference>
<dbReference type="PANTHER" id="PTHR43918">
    <property type="entry name" value="ACETYLCHOLINESTERASE"/>
    <property type="match status" value="1"/>
</dbReference>
<dbReference type="InterPro" id="IPR002018">
    <property type="entry name" value="CarbesteraseB"/>
</dbReference>
<evidence type="ECO:0000256" key="5">
    <source>
        <dbReference type="RuleBase" id="RU361235"/>
    </source>
</evidence>
<comment type="similarity">
    <text evidence="1 5">Belongs to the type-B carboxylesterase/lipase family.</text>
</comment>
<evidence type="ECO:0000256" key="3">
    <source>
        <dbReference type="ARBA" id="ARBA00022801"/>
    </source>
</evidence>
<organism evidence="7 8">
    <name type="scientific">Galendromus occidentalis</name>
    <name type="common">western predatory mite</name>
    <dbReference type="NCBI Taxonomy" id="34638"/>
    <lineage>
        <taxon>Eukaryota</taxon>
        <taxon>Metazoa</taxon>
        <taxon>Ecdysozoa</taxon>
        <taxon>Arthropoda</taxon>
        <taxon>Chelicerata</taxon>
        <taxon>Arachnida</taxon>
        <taxon>Acari</taxon>
        <taxon>Parasitiformes</taxon>
        <taxon>Mesostigmata</taxon>
        <taxon>Gamasina</taxon>
        <taxon>Phytoseioidea</taxon>
        <taxon>Phytoseiidae</taxon>
        <taxon>Typhlodrominae</taxon>
        <taxon>Galendromus</taxon>
    </lineage>
</organism>
<gene>
    <name evidence="8" type="primary">LOC100897971</name>
</gene>
<dbReference type="GO" id="GO:0006581">
    <property type="term" value="P:acetylcholine catabolic process"/>
    <property type="evidence" value="ECO:0007669"/>
    <property type="project" value="TreeGrafter"/>
</dbReference>
<protein>
    <recommendedName>
        <fullName evidence="5">Carboxylic ester hydrolase</fullName>
        <ecNumber evidence="5">3.1.1.-</ecNumber>
    </recommendedName>
</protein>
<sequence length="454" mass="50139">MFTTETFNFSEDCLFLNLWRPKGTTAKDSKAVVVVFHGGGYVAGDGSEHDWRGGSLSALGDVIVINFNYRLGVFGFLDLGIEEAPGHQGHWDQLLVLEWVRDNVRNFGGDPERVLLIGVSAGSFSISAHLMSPHSRGLFHAAVLDAGIVALGDTIEDSAERATKIANSVSCSNSTVEEIVECLKNLDASLLLELQQEFAVSQTYVFRPTQSNEFIGDGSLEELLATAAENFNHVPIIIGDSAKEGAFLMTERVNEPLPELATLEQTLGLMRNICEWHFVPEFPVDSIMSAYELSDDMDTFAYRNATADFIGDSLFVCPVTKFAAVYSKYSMVYHYFWERKTVSSTVGADPWAFGAYHGIPFYHMLGSFFESFDDLAPEDVSYSMAAIEMLVEFAKTAKQPSFRGVSLPAFDALNKKVFIFDDSPHTVSGHPRQNFCDTLFSAESRSTVKTSDEL</sequence>
<accession>A0AAJ7P9W7</accession>
<dbReference type="PROSITE" id="PS00122">
    <property type="entry name" value="CARBOXYLESTERASE_B_1"/>
    <property type="match status" value="1"/>
</dbReference>
<dbReference type="Gene3D" id="3.40.50.1820">
    <property type="entry name" value="alpha/beta hydrolase"/>
    <property type="match status" value="1"/>
</dbReference>